<evidence type="ECO:0000313" key="2">
    <source>
        <dbReference type="EMBL" id="TWU60895.1"/>
    </source>
</evidence>
<dbReference type="Proteomes" id="UP000318288">
    <property type="component" value="Unassembled WGS sequence"/>
</dbReference>
<feature type="transmembrane region" description="Helical" evidence="1">
    <location>
        <begin position="129"/>
        <end position="152"/>
    </location>
</feature>
<evidence type="ECO:0000256" key="1">
    <source>
        <dbReference type="SAM" id="Phobius"/>
    </source>
</evidence>
<protein>
    <submittedName>
        <fullName evidence="2">Uncharacterized protein</fullName>
    </submittedName>
</protein>
<keyword evidence="1" id="KW-0472">Membrane</keyword>
<name>A0A5C6FJB2_9BACT</name>
<feature type="transmembrane region" description="Helical" evidence="1">
    <location>
        <begin position="27"/>
        <end position="44"/>
    </location>
</feature>
<keyword evidence="3" id="KW-1185">Reference proteome</keyword>
<keyword evidence="1" id="KW-0812">Transmembrane</keyword>
<proteinExistence type="predicted"/>
<sequence length="170" mass="18764">MSNVRRLAWPYVMASNALTCRRLKRDLLLLAVMAIFAFGVVLFADNESRWVFATTVIACCLVNPTIRFTLLHRGVIRPASRQTPKKIQFAEALLILAHMFRVMFVGLAPFAIASVAIEMTTDGSHGAAHVITTILSGIALWAATIAVTCYMVRSSQRDLERLYLGNPPAT</sequence>
<keyword evidence="1" id="KW-1133">Transmembrane helix</keyword>
<comment type="caution">
    <text evidence="2">The sequence shown here is derived from an EMBL/GenBank/DDBJ whole genome shotgun (WGS) entry which is preliminary data.</text>
</comment>
<accession>A0A5C6FJB2</accession>
<gene>
    <name evidence="2" type="ORF">Poly51_11770</name>
</gene>
<reference evidence="2 3" key="1">
    <citation type="submission" date="2019-02" db="EMBL/GenBank/DDBJ databases">
        <title>Deep-cultivation of Planctomycetes and their phenomic and genomic characterization uncovers novel biology.</title>
        <authorList>
            <person name="Wiegand S."/>
            <person name="Jogler M."/>
            <person name="Boedeker C."/>
            <person name="Pinto D."/>
            <person name="Vollmers J."/>
            <person name="Rivas-Marin E."/>
            <person name="Kohn T."/>
            <person name="Peeters S.H."/>
            <person name="Heuer A."/>
            <person name="Rast P."/>
            <person name="Oberbeckmann S."/>
            <person name="Bunk B."/>
            <person name="Jeske O."/>
            <person name="Meyerdierks A."/>
            <person name="Storesund J.E."/>
            <person name="Kallscheuer N."/>
            <person name="Luecker S."/>
            <person name="Lage O.M."/>
            <person name="Pohl T."/>
            <person name="Merkel B.J."/>
            <person name="Hornburger P."/>
            <person name="Mueller R.-W."/>
            <person name="Bruemmer F."/>
            <person name="Labrenz M."/>
            <person name="Spormann A.M."/>
            <person name="Op Den Camp H."/>
            <person name="Overmann J."/>
            <person name="Amann R."/>
            <person name="Jetten M.S.M."/>
            <person name="Mascher T."/>
            <person name="Medema M.H."/>
            <person name="Devos D.P."/>
            <person name="Kaster A.-K."/>
            <person name="Ovreas L."/>
            <person name="Rohde M."/>
            <person name="Galperin M.Y."/>
            <person name="Jogler C."/>
        </authorList>
    </citation>
    <scope>NUCLEOTIDE SEQUENCE [LARGE SCALE GENOMIC DNA]</scope>
    <source>
        <strain evidence="2 3">Poly51</strain>
    </source>
</reference>
<feature type="transmembrane region" description="Helical" evidence="1">
    <location>
        <begin position="50"/>
        <end position="71"/>
    </location>
</feature>
<dbReference type="AlphaFoldDB" id="A0A5C6FJB2"/>
<dbReference type="EMBL" id="SJPW01000001">
    <property type="protein sequence ID" value="TWU60895.1"/>
    <property type="molecule type" value="Genomic_DNA"/>
</dbReference>
<evidence type="ECO:0000313" key="3">
    <source>
        <dbReference type="Proteomes" id="UP000318288"/>
    </source>
</evidence>
<organism evidence="2 3">
    <name type="scientific">Rubripirellula tenax</name>
    <dbReference type="NCBI Taxonomy" id="2528015"/>
    <lineage>
        <taxon>Bacteria</taxon>
        <taxon>Pseudomonadati</taxon>
        <taxon>Planctomycetota</taxon>
        <taxon>Planctomycetia</taxon>
        <taxon>Pirellulales</taxon>
        <taxon>Pirellulaceae</taxon>
        <taxon>Rubripirellula</taxon>
    </lineage>
</organism>
<feature type="transmembrane region" description="Helical" evidence="1">
    <location>
        <begin position="92"/>
        <end position="117"/>
    </location>
</feature>